<accession>A0A1N6ADU5</accession>
<dbReference type="OrthoDB" id="5185175at2"/>
<feature type="region of interest" description="Disordered" evidence="1">
    <location>
        <begin position="153"/>
        <end position="176"/>
    </location>
</feature>
<evidence type="ECO:0000256" key="2">
    <source>
        <dbReference type="SAM" id="Phobius"/>
    </source>
</evidence>
<evidence type="ECO:0000256" key="1">
    <source>
        <dbReference type="SAM" id="MobiDB-lite"/>
    </source>
</evidence>
<feature type="transmembrane region" description="Helical" evidence="2">
    <location>
        <begin position="45"/>
        <end position="64"/>
    </location>
</feature>
<name>A0A1N6ADU5_9ACTN</name>
<keyword evidence="2" id="KW-0812">Transmembrane</keyword>
<protein>
    <submittedName>
        <fullName evidence="3">Uncharacterized protein</fullName>
    </submittedName>
</protein>
<proteinExistence type="predicted"/>
<dbReference type="STRING" id="709881.SAMN04489832_5355"/>
<evidence type="ECO:0000313" key="3">
    <source>
        <dbReference type="EMBL" id="SIN32202.1"/>
    </source>
</evidence>
<feature type="region of interest" description="Disordered" evidence="1">
    <location>
        <begin position="306"/>
        <end position="327"/>
    </location>
</feature>
<keyword evidence="4" id="KW-1185">Reference proteome</keyword>
<evidence type="ECO:0000313" key="4">
    <source>
        <dbReference type="Proteomes" id="UP000185124"/>
    </source>
</evidence>
<sequence>MLDERQMGDLMLAEVESTETPSRVLDVDRAMSTARRQRRAARGTGAVLLAAALTVGALTVPDLLTPDRPPATMPSGDAGKEDAGKEAVTGLPAALTTVDPARVYVRFGWLPAGMRDLQYQAGLLLGGPGVYLSASSSHSGDGPRQGVAVTLYPQGLEPPAPQRDSGEPATVTGTSYGPELNGAASSFVAYSGAEAPEAILRWRYAPDGWAQLRLVGPAAATDTAARVARSLRFDDGPVQLPGKVAGVPAGLRLITVNVSESLEQPGYWYASTQWSPEPASAEPGRQRARTLSVSISRYRHVADPSDKAYVDPNTTVDGHPAKFGGQDGNESLTVYDVNGATVTIDDDALLPAGGTRALFRAVTLVPEPATWHTHLGR</sequence>
<keyword evidence="2" id="KW-1133">Transmembrane helix</keyword>
<reference evidence="4" key="1">
    <citation type="submission" date="2016-12" db="EMBL/GenBank/DDBJ databases">
        <authorList>
            <person name="Varghese N."/>
            <person name="Submissions S."/>
        </authorList>
    </citation>
    <scope>NUCLEOTIDE SEQUENCE [LARGE SCALE GENOMIC DNA]</scope>
    <source>
        <strain evidence="4">DSM 45599</strain>
    </source>
</reference>
<keyword evidence="2" id="KW-0472">Membrane</keyword>
<organism evidence="3 4">
    <name type="scientific">Micromonospora cremea</name>
    <dbReference type="NCBI Taxonomy" id="709881"/>
    <lineage>
        <taxon>Bacteria</taxon>
        <taxon>Bacillati</taxon>
        <taxon>Actinomycetota</taxon>
        <taxon>Actinomycetes</taxon>
        <taxon>Micromonosporales</taxon>
        <taxon>Micromonosporaceae</taxon>
        <taxon>Micromonospora</taxon>
    </lineage>
</organism>
<dbReference type="AlphaFoldDB" id="A0A1N6ADU5"/>
<dbReference type="RefSeq" id="WP_074316449.1">
    <property type="nucleotide sequence ID" value="NZ_FSQT01000002.1"/>
</dbReference>
<dbReference type="Proteomes" id="UP000185124">
    <property type="component" value="Unassembled WGS sequence"/>
</dbReference>
<gene>
    <name evidence="3" type="ORF">SAMN04489832_5355</name>
</gene>
<dbReference type="EMBL" id="FSQT01000002">
    <property type="protein sequence ID" value="SIN32202.1"/>
    <property type="molecule type" value="Genomic_DNA"/>
</dbReference>
<feature type="region of interest" description="Disordered" evidence="1">
    <location>
        <begin position="63"/>
        <end position="84"/>
    </location>
</feature>